<keyword evidence="4 9" id="KW-0645">Protease</keyword>
<comment type="cofactor">
    <cofactor evidence="1 10">
        <name>Zn(2+)</name>
        <dbReference type="ChEBI" id="CHEBI:29105"/>
    </cofactor>
</comment>
<dbReference type="NCBIfam" id="NF002759">
    <property type="entry name" value="PRK02813.1"/>
    <property type="match status" value="1"/>
</dbReference>
<dbReference type="eggNOG" id="COG1362">
    <property type="taxonomic scope" value="Bacteria"/>
</dbReference>
<dbReference type="Gene3D" id="3.40.630.10">
    <property type="entry name" value="Zn peptidases"/>
    <property type="match status" value="1"/>
</dbReference>
<evidence type="ECO:0000256" key="10">
    <source>
        <dbReference type="RuleBase" id="RU004387"/>
    </source>
</evidence>
<evidence type="ECO:0000256" key="5">
    <source>
        <dbReference type="ARBA" id="ARBA00022723"/>
    </source>
</evidence>
<dbReference type="SUPFAM" id="SSF53187">
    <property type="entry name" value="Zn-dependent exopeptidases"/>
    <property type="match status" value="1"/>
</dbReference>
<dbReference type="PRINTS" id="PR00932">
    <property type="entry name" value="AMINO1PTASE"/>
</dbReference>
<dbReference type="SUPFAM" id="SSF101821">
    <property type="entry name" value="Aminopeptidase/glucanase lid domain"/>
    <property type="match status" value="1"/>
</dbReference>
<evidence type="ECO:0000256" key="1">
    <source>
        <dbReference type="ARBA" id="ARBA00001947"/>
    </source>
</evidence>
<keyword evidence="8 9" id="KW-0482">Metalloprotease</keyword>
<dbReference type="GO" id="GO:0006508">
    <property type="term" value="P:proteolysis"/>
    <property type="evidence" value="ECO:0007669"/>
    <property type="project" value="UniProtKB-KW"/>
</dbReference>
<keyword evidence="6 9" id="KW-0378">Hydrolase</keyword>
<dbReference type="EMBL" id="CP004353">
    <property type="protein sequence ID" value="AHI22798.1"/>
    <property type="molecule type" value="Genomic_DNA"/>
</dbReference>
<protein>
    <recommendedName>
        <fullName evidence="10">M18 family aminopeptidase</fullName>
        <ecNumber evidence="10">3.4.11.-</ecNumber>
    </recommendedName>
</protein>
<dbReference type="EC" id="3.4.11.-" evidence="10"/>
<comment type="similarity">
    <text evidence="2 9">Belongs to the peptidase M18 family.</text>
</comment>
<reference evidence="11 12" key="1">
    <citation type="submission" date="2013-02" db="EMBL/GenBank/DDBJ databases">
        <title>The complete genome sequence of Corynebacterium vitaeruminis DSM 20294.</title>
        <authorList>
            <person name="Ruckert C."/>
            <person name="Albersmeier A."/>
            <person name="Kalinowski J."/>
        </authorList>
    </citation>
    <scope>NUCLEOTIDE SEQUENCE [LARGE SCALE GENOMIC DNA]</scope>
    <source>
        <strain evidence="12">ATCC 10234</strain>
    </source>
</reference>
<dbReference type="InterPro" id="IPR023358">
    <property type="entry name" value="Peptidase_M18_dom2"/>
</dbReference>
<keyword evidence="7 9" id="KW-0862">Zinc</keyword>
<dbReference type="KEGG" id="cvt:B843_07065"/>
<dbReference type="Pfam" id="PF02127">
    <property type="entry name" value="Peptidase_M18"/>
    <property type="match status" value="1"/>
</dbReference>
<name>W5Y8H4_9CORY</name>
<dbReference type="Gene3D" id="2.30.250.10">
    <property type="entry name" value="Aminopeptidase i, Domain 2"/>
    <property type="match status" value="1"/>
</dbReference>
<organism evidence="11 12">
    <name type="scientific">Corynebacterium vitaeruminis DSM 20294</name>
    <dbReference type="NCBI Taxonomy" id="1224164"/>
    <lineage>
        <taxon>Bacteria</taxon>
        <taxon>Bacillati</taxon>
        <taxon>Actinomycetota</taxon>
        <taxon>Actinomycetes</taxon>
        <taxon>Mycobacteriales</taxon>
        <taxon>Corynebacteriaceae</taxon>
        <taxon>Corynebacterium</taxon>
    </lineage>
</organism>
<dbReference type="AlphaFoldDB" id="W5Y8H4"/>
<evidence type="ECO:0000256" key="8">
    <source>
        <dbReference type="ARBA" id="ARBA00023049"/>
    </source>
</evidence>
<dbReference type="PATRIC" id="fig|1224164.3.peg.1415"/>
<dbReference type="GO" id="GO:0008270">
    <property type="term" value="F:zinc ion binding"/>
    <property type="evidence" value="ECO:0007669"/>
    <property type="project" value="InterPro"/>
</dbReference>
<proteinExistence type="inferred from homology"/>
<dbReference type="STRING" id="1224164.B843_07065"/>
<dbReference type="GO" id="GO:0004177">
    <property type="term" value="F:aminopeptidase activity"/>
    <property type="evidence" value="ECO:0007669"/>
    <property type="project" value="UniProtKB-KW"/>
</dbReference>
<evidence type="ECO:0000256" key="6">
    <source>
        <dbReference type="ARBA" id="ARBA00022801"/>
    </source>
</evidence>
<sequence length="436" mass="45814">MSTNPQSESSPRQAAEAFANDLISFIASSPSSYHAAASAAEALEAVGFARQDEATPWEATPGGHFLVRGGALMAWFVPEGASVERSGFRIIGAHNDSPGFKLKPLGDRESAGWQQAGVEVYGGPILSSWLDRELVLAGRIALADGSTRLVAIPPMLRIPHLAIHLDRTINDQLHLDKQRHLQPIFAVGHPEASIMDVVADAAGVDKRDIVAHDLITADAQPGELFGAGGDLLAAGRLDNLSSAYPGLRALLRAAAGGEAGPDVLVLAAFDHEEIGSGSTTGAAGPILEDVLVRTATALGAGADGLRRMYARSSCVSADAAHSVHPNYPDRHDSVNFPLMGKGPALKVNANQRYASNAASEALWVRACERAGFFTQYFAGNNSVPCGTTIGPITATRLGIETVDVGIPLLSMHSARELASAQDVYRLELALHEYLVG</sequence>
<evidence type="ECO:0000313" key="12">
    <source>
        <dbReference type="Proteomes" id="UP000019222"/>
    </source>
</evidence>
<evidence type="ECO:0000313" key="11">
    <source>
        <dbReference type="EMBL" id="AHI22798.1"/>
    </source>
</evidence>
<dbReference type="GO" id="GO:0008237">
    <property type="term" value="F:metallopeptidase activity"/>
    <property type="evidence" value="ECO:0007669"/>
    <property type="project" value="UniProtKB-KW"/>
</dbReference>
<evidence type="ECO:0000256" key="2">
    <source>
        <dbReference type="ARBA" id="ARBA00008290"/>
    </source>
</evidence>
<accession>W5Y8H4</accession>
<dbReference type="HOGENOM" id="CLU_019532_2_0_11"/>
<keyword evidence="5 9" id="KW-0479">Metal-binding</keyword>
<dbReference type="PANTHER" id="PTHR28570:SF3">
    <property type="entry name" value="ASPARTYL AMINOPEPTIDASE"/>
    <property type="match status" value="1"/>
</dbReference>
<keyword evidence="12" id="KW-1185">Reference proteome</keyword>
<evidence type="ECO:0000256" key="9">
    <source>
        <dbReference type="RuleBase" id="RU004386"/>
    </source>
</evidence>
<evidence type="ECO:0000256" key="7">
    <source>
        <dbReference type="ARBA" id="ARBA00022833"/>
    </source>
</evidence>
<dbReference type="Proteomes" id="UP000019222">
    <property type="component" value="Chromosome"/>
</dbReference>
<evidence type="ECO:0000256" key="4">
    <source>
        <dbReference type="ARBA" id="ARBA00022670"/>
    </source>
</evidence>
<keyword evidence="3 9" id="KW-0031">Aminopeptidase</keyword>
<dbReference type="GO" id="GO:0005737">
    <property type="term" value="C:cytoplasm"/>
    <property type="evidence" value="ECO:0007669"/>
    <property type="project" value="UniProtKB-ARBA"/>
</dbReference>
<gene>
    <name evidence="11" type="ORF">B843_07065</name>
</gene>
<dbReference type="InterPro" id="IPR001948">
    <property type="entry name" value="Peptidase_M18"/>
</dbReference>
<dbReference type="PANTHER" id="PTHR28570">
    <property type="entry name" value="ASPARTYL AMINOPEPTIDASE"/>
    <property type="match status" value="1"/>
</dbReference>
<evidence type="ECO:0000256" key="3">
    <source>
        <dbReference type="ARBA" id="ARBA00022438"/>
    </source>
</evidence>
<dbReference type="RefSeq" id="WP_025252822.1">
    <property type="nucleotide sequence ID" value="NZ_CP004353.1"/>
</dbReference>